<evidence type="ECO:0000259" key="1">
    <source>
        <dbReference type="Pfam" id="PF10354"/>
    </source>
</evidence>
<dbReference type="RefSeq" id="XP_022716584.1">
    <property type="nucleotide sequence ID" value="XM_022860849.1"/>
</dbReference>
<feature type="domain" description="25S rRNA (uridine-N(3))-methyltransferase BMT5-like" evidence="1">
    <location>
        <begin position="54"/>
        <end position="160"/>
    </location>
</feature>
<feature type="domain" description="25S rRNA (uridine-N(3))-methyltransferase BMT5-like" evidence="1">
    <location>
        <begin position="18"/>
        <end position="50"/>
    </location>
</feature>
<accession>A0A6P5WKV9</accession>
<keyword evidence="2" id="KW-1185">Reference proteome</keyword>
<dbReference type="KEGG" id="dzi:111275495"/>
<dbReference type="PANTHER" id="PTHR11538:SF89">
    <property type="entry name" value="PROTEIN, PUTATIVE (DUF2431)-RELATED"/>
    <property type="match status" value="1"/>
</dbReference>
<proteinExistence type="predicted"/>
<dbReference type="InterPro" id="IPR019446">
    <property type="entry name" value="BMT5-like"/>
</dbReference>
<reference evidence="3" key="1">
    <citation type="submission" date="2025-08" db="UniProtKB">
        <authorList>
            <consortium name="RefSeq"/>
        </authorList>
    </citation>
    <scope>IDENTIFICATION</scope>
    <source>
        <tissue evidence="3">Fruit stalk</tissue>
    </source>
</reference>
<protein>
    <submittedName>
        <fullName evidence="3">Uncharacterized protein At4g26485-like</fullName>
    </submittedName>
</protein>
<dbReference type="AlphaFoldDB" id="A0A6P5WKV9"/>
<evidence type="ECO:0000313" key="2">
    <source>
        <dbReference type="Proteomes" id="UP000515121"/>
    </source>
</evidence>
<evidence type="ECO:0000313" key="3">
    <source>
        <dbReference type="RefSeq" id="XP_022716584.1"/>
    </source>
</evidence>
<dbReference type="OrthoDB" id="273345at2759"/>
<dbReference type="Proteomes" id="UP000515121">
    <property type="component" value="Unplaced"/>
</dbReference>
<sequence>MEIVEKWITHYCSSHRILLVGEGDFSFAACLGRAFGSAVNMVATSLDSRGPVNDGDTMSQHALLKMDLFDRIVFNFPHAGFFSCREDGAFLIELHKKVVKGVLRNAHEMLAENGEAHITHKTAHPFSKWEIKEIVNEVGLGLFKKVPFSIWDYPGCKNKRGDGKRSNDSFPFAECSTFKFKKRPLLALIT</sequence>
<dbReference type="PANTHER" id="PTHR11538">
    <property type="entry name" value="PHENYLALANYL-TRNA SYNTHETASE"/>
    <property type="match status" value="1"/>
</dbReference>
<dbReference type="GO" id="GO:0070042">
    <property type="term" value="F:rRNA (uridine-N3-)-methyltransferase activity"/>
    <property type="evidence" value="ECO:0007669"/>
    <property type="project" value="InterPro"/>
</dbReference>
<gene>
    <name evidence="3" type="primary">LOC111275495</name>
</gene>
<name>A0A6P5WKV9_DURZI</name>
<dbReference type="GO" id="GO:0070475">
    <property type="term" value="P:rRNA base methylation"/>
    <property type="evidence" value="ECO:0007669"/>
    <property type="project" value="InterPro"/>
</dbReference>
<organism evidence="2 3">
    <name type="scientific">Durio zibethinus</name>
    <name type="common">Durian</name>
    <dbReference type="NCBI Taxonomy" id="66656"/>
    <lineage>
        <taxon>Eukaryota</taxon>
        <taxon>Viridiplantae</taxon>
        <taxon>Streptophyta</taxon>
        <taxon>Embryophyta</taxon>
        <taxon>Tracheophyta</taxon>
        <taxon>Spermatophyta</taxon>
        <taxon>Magnoliopsida</taxon>
        <taxon>eudicotyledons</taxon>
        <taxon>Gunneridae</taxon>
        <taxon>Pentapetalae</taxon>
        <taxon>rosids</taxon>
        <taxon>malvids</taxon>
        <taxon>Malvales</taxon>
        <taxon>Malvaceae</taxon>
        <taxon>Helicteroideae</taxon>
        <taxon>Durio</taxon>
    </lineage>
</organism>
<dbReference type="Pfam" id="PF10354">
    <property type="entry name" value="BMT5-like"/>
    <property type="match status" value="2"/>
</dbReference>
<dbReference type="GeneID" id="111275495"/>
<dbReference type="GO" id="GO:0005737">
    <property type="term" value="C:cytoplasm"/>
    <property type="evidence" value="ECO:0007669"/>
    <property type="project" value="TreeGrafter"/>
</dbReference>